<evidence type="ECO:0000313" key="7">
    <source>
        <dbReference type="Proteomes" id="UP000095463"/>
    </source>
</evidence>
<evidence type="ECO:0000313" key="6">
    <source>
        <dbReference type="EMBL" id="OEO28001.1"/>
    </source>
</evidence>
<evidence type="ECO:0008006" key="8">
    <source>
        <dbReference type="Google" id="ProtNLM"/>
    </source>
</evidence>
<keyword evidence="2 5" id="KW-0812">Transmembrane</keyword>
<dbReference type="Proteomes" id="UP000095463">
    <property type="component" value="Unassembled WGS sequence"/>
</dbReference>
<dbReference type="InterPro" id="IPR024199">
    <property type="entry name" value="Uncharacterised_DsbB"/>
</dbReference>
<accession>A0A1E5XHC3</accession>
<evidence type="ECO:0000256" key="1">
    <source>
        <dbReference type="ARBA" id="ARBA00004141"/>
    </source>
</evidence>
<comment type="caution">
    <text evidence="6">The sequence shown here is derived from an EMBL/GenBank/DDBJ whole genome shotgun (WGS) entry which is preliminary data.</text>
</comment>
<dbReference type="InterPro" id="IPR023380">
    <property type="entry name" value="DsbB-like_sf"/>
</dbReference>
<dbReference type="Pfam" id="PF02600">
    <property type="entry name" value="DsbB"/>
    <property type="match status" value="1"/>
</dbReference>
<dbReference type="InterPro" id="IPR003752">
    <property type="entry name" value="DiS_bond_form_DsbB/BdbC"/>
</dbReference>
<dbReference type="GO" id="GO:0016020">
    <property type="term" value="C:membrane"/>
    <property type="evidence" value="ECO:0007669"/>
    <property type="project" value="UniProtKB-SubCell"/>
</dbReference>
<evidence type="ECO:0000256" key="4">
    <source>
        <dbReference type="ARBA" id="ARBA00023136"/>
    </source>
</evidence>
<evidence type="ECO:0000256" key="3">
    <source>
        <dbReference type="ARBA" id="ARBA00022989"/>
    </source>
</evidence>
<proteinExistence type="predicted"/>
<dbReference type="SUPFAM" id="SSF158442">
    <property type="entry name" value="DsbB-like"/>
    <property type="match status" value="1"/>
</dbReference>
<protein>
    <recommendedName>
        <fullName evidence="8">Disulfide bond formation protein B</fullName>
    </recommendedName>
</protein>
<dbReference type="GO" id="GO:0006457">
    <property type="term" value="P:protein folding"/>
    <property type="evidence" value="ECO:0007669"/>
    <property type="project" value="InterPro"/>
</dbReference>
<gene>
    <name evidence="6" type="ORF">VW23_006755</name>
</gene>
<keyword evidence="3 5" id="KW-1133">Transmembrane helix</keyword>
<feature type="transmembrane region" description="Helical" evidence="5">
    <location>
        <begin position="72"/>
        <end position="92"/>
    </location>
</feature>
<feature type="transmembrane region" description="Helical" evidence="5">
    <location>
        <begin position="50"/>
        <end position="65"/>
    </location>
</feature>
<evidence type="ECO:0000256" key="2">
    <source>
        <dbReference type="ARBA" id="ARBA00022692"/>
    </source>
</evidence>
<sequence>MVTTSLANDRPRLLATVAFVLGLATIAGAWGSQLFGGLVPCELCLEQRMPYYWGLPLLALVLILWHRLPRAVWYVGIVLVLLTFVWSTYLAGYHAGVEYGFWPGPTACTGTGVDVSFSDLTNINAARVVPCDKIQFSLFGVTLAGANTLISAAIVLLLGTVLLKGRKA</sequence>
<dbReference type="PIRSF" id="PIRSF033913">
    <property type="entry name" value="S-S_format_DsbB"/>
    <property type="match status" value="1"/>
</dbReference>
<dbReference type="EMBL" id="LAJE02000402">
    <property type="protein sequence ID" value="OEO28001.1"/>
    <property type="molecule type" value="Genomic_DNA"/>
</dbReference>
<keyword evidence="7" id="KW-1185">Reference proteome</keyword>
<dbReference type="GO" id="GO:0015035">
    <property type="term" value="F:protein-disulfide reductase activity"/>
    <property type="evidence" value="ECO:0007669"/>
    <property type="project" value="InterPro"/>
</dbReference>
<dbReference type="Gene3D" id="1.20.1550.10">
    <property type="entry name" value="DsbB-like"/>
    <property type="match status" value="1"/>
</dbReference>
<reference evidence="6 7" key="1">
    <citation type="journal article" date="2015" name="Genome Announc.">
        <title>Genome Assemblies of Three Soil-Associated Devosia species: D. insulae, D. limi, and D. soli.</title>
        <authorList>
            <person name="Hassan Y.I."/>
            <person name="Lepp D."/>
            <person name="Zhou T."/>
        </authorList>
    </citation>
    <scope>NUCLEOTIDE SEQUENCE [LARGE SCALE GENOMIC DNA]</scope>
    <source>
        <strain evidence="6 7">DS-56</strain>
    </source>
</reference>
<dbReference type="AlphaFoldDB" id="A0A1E5XHC3"/>
<evidence type="ECO:0000256" key="5">
    <source>
        <dbReference type="SAM" id="Phobius"/>
    </source>
</evidence>
<comment type="subcellular location">
    <subcellularLocation>
        <location evidence="1">Membrane</location>
        <topology evidence="1">Multi-pass membrane protein</topology>
    </subcellularLocation>
</comment>
<name>A0A1E5XHC3_9HYPH</name>
<organism evidence="6 7">
    <name type="scientific">Devosia insulae DS-56</name>
    <dbReference type="NCBI Taxonomy" id="1116389"/>
    <lineage>
        <taxon>Bacteria</taxon>
        <taxon>Pseudomonadati</taxon>
        <taxon>Pseudomonadota</taxon>
        <taxon>Alphaproteobacteria</taxon>
        <taxon>Hyphomicrobiales</taxon>
        <taxon>Devosiaceae</taxon>
        <taxon>Devosia</taxon>
    </lineage>
</organism>
<feature type="transmembrane region" description="Helical" evidence="5">
    <location>
        <begin position="136"/>
        <end position="163"/>
    </location>
</feature>
<dbReference type="OrthoDB" id="9808637at2"/>
<keyword evidence="4 5" id="KW-0472">Membrane</keyword>
<feature type="transmembrane region" description="Helical" evidence="5">
    <location>
        <begin position="12"/>
        <end position="30"/>
    </location>
</feature>